<name>A0A1E3VMW9_9HYPH</name>
<evidence type="ECO:0000313" key="3">
    <source>
        <dbReference type="Proteomes" id="UP000094172"/>
    </source>
</evidence>
<gene>
    <name evidence="2" type="ORF">AUC70_03530</name>
</gene>
<dbReference type="EMBL" id="LPWE01000011">
    <property type="protein sequence ID" value="ODR94878.1"/>
    <property type="molecule type" value="Genomic_DNA"/>
</dbReference>
<reference evidence="2 3" key="1">
    <citation type="journal article" date="2016" name="Environ. Microbiol.">
        <title>New Methyloceanibacter diversity from North Sea sediments includes methanotroph containing solely the soluble methane monooxygenase.</title>
        <authorList>
            <person name="Vekeman B."/>
            <person name="Kerckhof F.M."/>
            <person name="Cremers G."/>
            <person name="de Vos P."/>
            <person name="Vandamme P."/>
            <person name="Boon N."/>
            <person name="Op den Camp H.J."/>
            <person name="Heylen K."/>
        </authorList>
    </citation>
    <scope>NUCLEOTIDE SEQUENCE [LARGE SCALE GENOMIC DNA]</scope>
    <source>
        <strain evidence="2 3">R-67176</strain>
    </source>
</reference>
<feature type="signal peptide" evidence="1">
    <location>
        <begin position="1"/>
        <end position="19"/>
    </location>
</feature>
<dbReference type="Proteomes" id="UP000094172">
    <property type="component" value="Unassembled WGS sequence"/>
</dbReference>
<dbReference type="STRING" id="1774970.AUC70_03530"/>
<evidence type="ECO:0000256" key="1">
    <source>
        <dbReference type="SAM" id="SignalP"/>
    </source>
</evidence>
<proteinExistence type="predicted"/>
<protein>
    <submittedName>
        <fullName evidence="2">Uncharacterized protein</fullName>
    </submittedName>
</protein>
<comment type="caution">
    <text evidence="2">The sequence shown here is derived from an EMBL/GenBank/DDBJ whole genome shotgun (WGS) entry which is preliminary data.</text>
</comment>
<keyword evidence="3" id="KW-1185">Reference proteome</keyword>
<feature type="chain" id="PRO_5009138390" evidence="1">
    <location>
        <begin position="20"/>
        <end position="169"/>
    </location>
</feature>
<dbReference type="AlphaFoldDB" id="A0A1E3VMW9"/>
<organism evidence="2 3">
    <name type="scientific">Methyloceanibacter stevinii</name>
    <dbReference type="NCBI Taxonomy" id="1774970"/>
    <lineage>
        <taxon>Bacteria</taxon>
        <taxon>Pseudomonadati</taxon>
        <taxon>Pseudomonadota</taxon>
        <taxon>Alphaproteobacteria</taxon>
        <taxon>Hyphomicrobiales</taxon>
        <taxon>Hyphomicrobiaceae</taxon>
        <taxon>Methyloceanibacter</taxon>
    </lineage>
</organism>
<evidence type="ECO:0000313" key="2">
    <source>
        <dbReference type="EMBL" id="ODR94878.1"/>
    </source>
</evidence>
<sequence>MKEKTMRLWAFTCLGLVLAAASPSGDTFQTGDWQGRANFNGEGVFTDCTILMPDPEQTTVGFVMTHSSDLGMIVADPVLKLKPGEQKPTLVHVEGIDSVAAMADVVADNGVLIPIESGSPLARAISEGKEFRVNLPEKEFVLQRPKTGEALEALKSCVESHRGKDRVEL</sequence>
<keyword evidence="1" id="KW-0732">Signal</keyword>
<accession>A0A1E3VMW9</accession>